<keyword evidence="5" id="KW-0946">Virion</keyword>
<feature type="domain" description="Icosahedral viral capsid protein S" evidence="8">
    <location>
        <begin position="57"/>
        <end position="265"/>
    </location>
</feature>
<sequence length="270" mass="29957">MVNYFWDSRIQRWFYESGPQRVRTYMKADFTPPNGKLPARKTKRSPPNRGNLQVLPVTAPAAGGVISTRRRVPRITTTNEQTVVRNTEIISAINSAALGAFSATTVTVIPSNLSWLAGLSDLYSKYRWRKLRFIYIPVCPTSTQGNVSMSLSFDRIDTQPTSITQMQQGYRAITFPPYAGYDGAMALSSFGNIPGMVVVDVDCTRMDKLWYPNVTLATFLAMATNIQNGYCGVTLFTASDQGPAAATNFGQVFCQYEIEFIEPVNPTVNV</sequence>
<keyword evidence="6" id="KW-1142">T=3 icosahedral capsid protein</keyword>
<feature type="region of interest" description="Disordered" evidence="7">
    <location>
        <begin position="29"/>
        <end position="50"/>
    </location>
</feature>
<comment type="similarity">
    <text evidence="2">Belongs to the icosahedral plant coat protein family.</text>
</comment>
<evidence type="ECO:0000256" key="3">
    <source>
        <dbReference type="ARBA" id="ARBA00018091"/>
    </source>
</evidence>
<evidence type="ECO:0000256" key="2">
    <source>
        <dbReference type="ARBA" id="ARBA00007446"/>
    </source>
</evidence>
<evidence type="ECO:0000256" key="7">
    <source>
        <dbReference type="SAM" id="MobiDB-lite"/>
    </source>
</evidence>
<dbReference type="GO" id="GO:0005198">
    <property type="term" value="F:structural molecule activity"/>
    <property type="evidence" value="ECO:0007669"/>
    <property type="project" value="InterPro"/>
</dbReference>
<comment type="subcellular location">
    <subcellularLocation>
        <location evidence="1">Virion</location>
    </subcellularLocation>
</comment>
<accession>A0A5B8HPZ3</accession>
<evidence type="ECO:0000259" key="8">
    <source>
        <dbReference type="Pfam" id="PF00729"/>
    </source>
</evidence>
<dbReference type="GO" id="GO:0039617">
    <property type="term" value="C:T=3 icosahedral viral capsid"/>
    <property type="evidence" value="ECO:0007669"/>
    <property type="project" value="UniProtKB-KW"/>
</dbReference>
<keyword evidence="4" id="KW-0167">Capsid protein</keyword>
<proteinExistence type="inferred from homology"/>
<organism evidence="9">
    <name type="scientific">Olive latent virus 1</name>
    <dbReference type="NCBI Taxonomy" id="47669"/>
    <lineage>
        <taxon>Viruses</taxon>
        <taxon>Riboviria</taxon>
        <taxon>Orthornavirae</taxon>
        <taxon>Kitrinoviricota</taxon>
        <taxon>Tolucaviricetes</taxon>
        <taxon>Tolivirales</taxon>
        <taxon>Tombusviridae</taxon>
        <taxon>Procedovirinae</taxon>
        <taxon>Alphanecrovirus</taxon>
        <taxon>Alphanecrovirus oleae</taxon>
    </lineage>
</organism>
<reference evidence="9" key="1">
    <citation type="submission" date="2019-01" db="EMBL/GenBank/DDBJ databases">
        <authorList>
            <person name="Wang F."/>
        </authorList>
    </citation>
    <scope>NUCLEOTIDE SEQUENCE</scope>
    <source>
        <strain evidence="9">Anhui</strain>
    </source>
</reference>
<dbReference type="InterPro" id="IPR029053">
    <property type="entry name" value="Viral_coat"/>
</dbReference>
<evidence type="ECO:0000313" key="9">
    <source>
        <dbReference type="EMBL" id="QDX15143.1"/>
    </source>
</evidence>
<protein>
    <recommendedName>
        <fullName evidence="3">Capsid protein</fullName>
    </recommendedName>
</protein>
<dbReference type="EMBL" id="MK376952">
    <property type="protein sequence ID" value="QDX15143.1"/>
    <property type="molecule type" value="Genomic_RNA"/>
</dbReference>
<evidence type="ECO:0000256" key="4">
    <source>
        <dbReference type="ARBA" id="ARBA00022561"/>
    </source>
</evidence>
<evidence type="ECO:0000256" key="5">
    <source>
        <dbReference type="ARBA" id="ARBA00022844"/>
    </source>
</evidence>
<dbReference type="Pfam" id="PF00729">
    <property type="entry name" value="Viral_coat"/>
    <property type="match status" value="1"/>
</dbReference>
<dbReference type="Gene3D" id="2.60.120.20">
    <property type="match status" value="1"/>
</dbReference>
<evidence type="ECO:0000256" key="6">
    <source>
        <dbReference type="ARBA" id="ARBA00023060"/>
    </source>
</evidence>
<dbReference type="InterPro" id="IPR000937">
    <property type="entry name" value="Capsid_prot_S-dom_vir"/>
</dbReference>
<dbReference type="PRINTS" id="PR00233">
    <property type="entry name" value="ICOSAHEDRAL"/>
</dbReference>
<name>A0A5B8HPZ3_9TOMB</name>
<evidence type="ECO:0000256" key="1">
    <source>
        <dbReference type="ARBA" id="ARBA00004328"/>
    </source>
</evidence>
<dbReference type="SUPFAM" id="SSF88633">
    <property type="entry name" value="Positive stranded ssRNA viruses"/>
    <property type="match status" value="1"/>
</dbReference>